<evidence type="ECO:0000256" key="1">
    <source>
        <dbReference type="SAM" id="MobiDB-lite"/>
    </source>
</evidence>
<protein>
    <submittedName>
        <fullName evidence="3">Uncharacterized protein</fullName>
    </submittedName>
</protein>
<name>A0A0N5CC18_STREA</name>
<dbReference type="AlphaFoldDB" id="A0A0N5CC18"/>
<accession>A0A0N5CC18</accession>
<proteinExistence type="predicted"/>
<evidence type="ECO:0000313" key="3">
    <source>
        <dbReference type="WBParaSite" id="SPAL_0001542700.1"/>
    </source>
</evidence>
<reference evidence="3" key="1">
    <citation type="submission" date="2017-02" db="UniProtKB">
        <authorList>
            <consortium name="WormBaseParasite"/>
        </authorList>
    </citation>
    <scope>IDENTIFICATION</scope>
</reference>
<sequence length="178" mass="21017">MNNNNTGRPGNNINNPIILDDSEGEMEIEEDQMKNSDTESEGETENINDSPDFTSPIRYERYNHLCLYHRGYYPQRGTGTNRSNNNVTGILIKIKTWSNRRDPSRYINIIRDHADLVDLEIHLQQQANPKTKILMERILSLRRWRRIRIIADRSWIQYGNMYPDYGNLVIIYKNDETD</sequence>
<feature type="region of interest" description="Disordered" evidence="1">
    <location>
        <begin position="27"/>
        <end position="54"/>
    </location>
</feature>
<evidence type="ECO:0000313" key="2">
    <source>
        <dbReference type="Proteomes" id="UP000046392"/>
    </source>
</evidence>
<dbReference type="Proteomes" id="UP000046392">
    <property type="component" value="Unplaced"/>
</dbReference>
<organism evidence="2 3">
    <name type="scientific">Strongyloides papillosus</name>
    <name type="common">Intestinal threadworm</name>
    <dbReference type="NCBI Taxonomy" id="174720"/>
    <lineage>
        <taxon>Eukaryota</taxon>
        <taxon>Metazoa</taxon>
        <taxon>Ecdysozoa</taxon>
        <taxon>Nematoda</taxon>
        <taxon>Chromadorea</taxon>
        <taxon>Rhabditida</taxon>
        <taxon>Tylenchina</taxon>
        <taxon>Panagrolaimomorpha</taxon>
        <taxon>Strongyloidoidea</taxon>
        <taxon>Strongyloididae</taxon>
        <taxon>Strongyloides</taxon>
    </lineage>
</organism>
<keyword evidence="2" id="KW-1185">Reference proteome</keyword>
<dbReference type="WBParaSite" id="SPAL_0001542700.1">
    <property type="protein sequence ID" value="SPAL_0001542700.1"/>
    <property type="gene ID" value="SPAL_0001542700"/>
</dbReference>